<dbReference type="EMBL" id="WHNW01000002">
    <property type="protein sequence ID" value="MPV85437.1"/>
    <property type="molecule type" value="Genomic_DNA"/>
</dbReference>
<reference evidence="7 8" key="1">
    <citation type="submission" date="2019-10" db="EMBL/GenBank/DDBJ databases">
        <title>Cardiobacteriales fam. a chemoheterotrophic member of the order Cardiobacteriales, and proposal of Cardiobacteriales fam. nov.</title>
        <authorList>
            <person name="Wang C."/>
        </authorList>
    </citation>
    <scope>NUCLEOTIDE SEQUENCE [LARGE SCALE GENOMIC DNA]</scope>
    <source>
        <strain evidence="7 8">ML27</strain>
    </source>
</reference>
<dbReference type="GO" id="GO:0005886">
    <property type="term" value="C:plasma membrane"/>
    <property type="evidence" value="ECO:0007669"/>
    <property type="project" value="UniProtKB-SubCell"/>
</dbReference>
<dbReference type="RefSeq" id="WP_152808694.1">
    <property type="nucleotide sequence ID" value="NZ_WHNW01000002.1"/>
</dbReference>
<sequence length="291" mass="32314">MIKILFNLFSHLPHRAAKRLAVVLGHLFFWLPNREKNIATINIARCFPELSSQAQQQLVKQTLIDNVNTLLELPRIFTKGGDYALSLIQSVHGQQHYDAALQSGNGVILLAPHLGNWEITIHYFNQFSPMTAMFAPPKQAFLYDILQQARESTGAKLVPTNITGIRALMKTLKNGGAIGILPDQQPKAGQGGVFADFMGHSALTMTLVSQLLQRQSATVLFVFAKRVASGYDIHILPAPEGLDHKDERLAATALNQGVAACVHLAPSQYQWTYKRFHRQPNDEQSPYENAP</sequence>
<keyword evidence="6 7" id="KW-0012">Acyltransferase</keyword>
<comment type="subcellular location">
    <subcellularLocation>
        <location evidence="1">Cell inner membrane</location>
    </subcellularLocation>
</comment>
<organism evidence="7 8">
    <name type="scientific">Ostreibacterium oceani</name>
    <dbReference type="NCBI Taxonomy" id="2654998"/>
    <lineage>
        <taxon>Bacteria</taxon>
        <taxon>Pseudomonadati</taxon>
        <taxon>Pseudomonadota</taxon>
        <taxon>Gammaproteobacteria</taxon>
        <taxon>Cardiobacteriales</taxon>
        <taxon>Ostreibacteriaceae</taxon>
        <taxon>Ostreibacterium</taxon>
    </lineage>
</organism>
<dbReference type="GO" id="GO:0009247">
    <property type="term" value="P:glycolipid biosynthetic process"/>
    <property type="evidence" value="ECO:0007669"/>
    <property type="project" value="UniProtKB-ARBA"/>
</dbReference>
<keyword evidence="8" id="KW-1185">Reference proteome</keyword>
<evidence type="ECO:0000313" key="8">
    <source>
        <dbReference type="Proteomes" id="UP000471298"/>
    </source>
</evidence>
<evidence type="ECO:0000256" key="1">
    <source>
        <dbReference type="ARBA" id="ARBA00004533"/>
    </source>
</evidence>
<evidence type="ECO:0000256" key="4">
    <source>
        <dbReference type="ARBA" id="ARBA00022679"/>
    </source>
</evidence>
<dbReference type="AlphaFoldDB" id="A0A6N7EWF1"/>
<dbReference type="InterPro" id="IPR004960">
    <property type="entry name" value="LipA_acyltrans"/>
</dbReference>
<keyword evidence="3" id="KW-0997">Cell inner membrane</keyword>
<dbReference type="PIRSF" id="PIRSF026649">
    <property type="entry name" value="MsbB"/>
    <property type="match status" value="1"/>
</dbReference>
<dbReference type="InParanoid" id="A0A6N7EWF1"/>
<dbReference type="GO" id="GO:0016746">
    <property type="term" value="F:acyltransferase activity"/>
    <property type="evidence" value="ECO:0007669"/>
    <property type="project" value="UniProtKB-KW"/>
</dbReference>
<comment type="caution">
    <text evidence="7">The sequence shown here is derived from an EMBL/GenBank/DDBJ whole genome shotgun (WGS) entry which is preliminary data.</text>
</comment>
<dbReference type="CDD" id="cd07984">
    <property type="entry name" value="LPLAT_LABLAT-like"/>
    <property type="match status" value="1"/>
</dbReference>
<evidence type="ECO:0000256" key="3">
    <source>
        <dbReference type="ARBA" id="ARBA00022519"/>
    </source>
</evidence>
<protein>
    <submittedName>
        <fullName evidence="7">Lipid A biosynthesis lauroyl acyltransferase</fullName>
    </submittedName>
</protein>
<keyword evidence="4 7" id="KW-0808">Transferase</keyword>
<evidence type="ECO:0000256" key="5">
    <source>
        <dbReference type="ARBA" id="ARBA00023136"/>
    </source>
</evidence>
<gene>
    <name evidence="7" type="ORF">GCU85_01645</name>
</gene>
<proteinExistence type="predicted"/>
<keyword evidence="5" id="KW-0472">Membrane</keyword>
<dbReference type="Proteomes" id="UP000471298">
    <property type="component" value="Unassembled WGS sequence"/>
</dbReference>
<evidence type="ECO:0000313" key="7">
    <source>
        <dbReference type="EMBL" id="MPV85437.1"/>
    </source>
</evidence>
<evidence type="ECO:0000256" key="6">
    <source>
        <dbReference type="ARBA" id="ARBA00023315"/>
    </source>
</evidence>
<name>A0A6N7EWF1_9GAMM</name>
<dbReference type="PANTHER" id="PTHR30606">
    <property type="entry name" value="LIPID A BIOSYNTHESIS LAUROYL ACYLTRANSFERASE"/>
    <property type="match status" value="1"/>
</dbReference>
<dbReference type="PANTHER" id="PTHR30606:SF10">
    <property type="entry name" value="PHOSPHATIDYLINOSITOL MANNOSIDE ACYLTRANSFERASE"/>
    <property type="match status" value="1"/>
</dbReference>
<accession>A0A6N7EWF1</accession>
<keyword evidence="2" id="KW-1003">Cell membrane</keyword>
<evidence type="ECO:0000256" key="2">
    <source>
        <dbReference type="ARBA" id="ARBA00022475"/>
    </source>
</evidence>
<dbReference type="Pfam" id="PF03279">
    <property type="entry name" value="Lip_A_acyltrans"/>
    <property type="match status" value="1"/>
</dbReference>